<dbReference type="Pfam" id="PF07635">
    <property type="entry name" value="PSCyt1"/>
    <property type="match status" value="1"/>
</dbReference>
<feature type="region of interest" description="Disordered" evidence="4">
    <location>
        <begin position="136"/>
        <end position="159"/>
    </location>
</feature>
<keyword evidence="1" id="KW-0349">Heme</keyword>
<dbReference type="EMBL" id="UINC01085034">
    <property type="protein sequence ID" value="SVC32197.1"/>
    <property type="molecule type" value="Genomic_DNA"/>
</dbReference>
<evidence type="ECO:0000256" key="2">
    <source>
        <dbReference type="ARBA" id="ARBA00022723"/>
    </source>
</evidence>
<dbReference type="GO" id="GO:0046872">
    <property type="term" value="F:metal ion binding"/>
    <property type="evidence" value="ECO:0007669"/>
    <property type="project" value="UniProtKB-KW"/>
</dbReference>
<reference evidence="6" key="1">
    <citation type="submission" date="2018-05" db="EMBL/GenBank/DDBJ databases">
        <authorList>
            <person name="Lanie J.A."/>
            <person name="Ng W.-L."/>
            <person name="Kazmierczak K.M."/>
            <person name="Andrzejewski T.M."/>
            <person name="Davidsen T.M."/>
            <person name="Wayne K.J."/>
            <person name="Tettelin H."/>
            <person name="Glass J.I."/>
            <person name="Rusch D."/>
            <person name="Podicherti R."/>
            <person name="Tsui H.-C.T."/>
            <person name="Winkler M.E."/>
        </authorList>
    </citation>
    <scope>NUCLEOTIDE SEQUENCE</scope>
</reference>
<name>A0A382LAT4_9ZZZZ</name>
<dbReference type="InterPro" id="IPR036909">
    <property type="entry name" value="Cyt_c-like_dom_sf"/>
</dbReference>
<evidence type="ECO:0000313" key="6">
    <source>
        <dbReference type="EMBL" id="SVC32197.1"/>
    </source>
</evidence>
<evidence type="ECO:0000256" key="3">
    <source>
        <dbReference type="ARBA" id="ARBA00023004"/>
    </source>
</evidence>
<gene>
    <name evidence="6" type="ORF">METZ01_LOCUS285051</name>
</gene>
<proteinExistence type="predicted"/>
<keyword evidence="3" id="KW-0408">Iron</keyword>
<dbReference type="PROSITE" id="PS51007">
    <property type="entry name" value="CYTC"/>
    <property type="match status" value="1"/>
</dbReference>
<dbReference type="GO" id="GO:0009055">
    <property type="term" value="F:electron transfer activity"/>
    <property type="evidence" value="ECO:0007669"/>
    <property type="project" value="InterPro"/>
</dbReference>
<protein>
    <recommendedName>
        <fullName evidence="5">Cytochrome c domain-containing protein</fullName>
    </recommendedName>
</protein>
<dbReference type="InterPro" id="IPR011429">
    <property type="entry name" value="Cyt_c_Planctomycete-type"/>
</dbReference>
<organism evidence="6">
    <name type="scientific">marine metagenome</name>
    <dbReference type="NCBI Taxonomy" id="408172"/>
    <lineage>
        <taxon>unclassified sequences</taxon>
        <taxon>metagenomes</taxon>
        <taxon>ecological metagenomes</taxon>
    </lineage>
</organism>
<evidence type="ECO:0000259" key="5">
    <source>
        <dbReference type="PROSITE" id="PS51007"/>
    </source>
</evidence>
<feature type="non-terminal residue" evidence="6">
    <location>
        <position position="159"/>
    </location>
</feature>
<keyword evidence="2" id="KW-0479">Metal-binding</keyword>
<dbReference type="PANTHER" id="PTHR35889">
    <property type="entry name" value="CYCLOINULO-OLIGOSACCHARIDE FRUCTANOTRANSFERASE-RELATED"/>
    <property type="match status" value="1"/>
</dbReference>
<dbReference type="AlphaFoldDB" id="A0A382LAT4"/>
<feature type="domain" description="Cytochrome c" evidence="5">
    <location>
        <begin position="41"/>
        <end position="139"/>
    </location>
</feature>
<sequence>MICSAVRLEMRSRGDRRLLSSLGFLVLAMSVSGTCVLAEEGAVDSSRTTFHGHVVPILKRSCLGCHSGRKPKGKYSMESLGKLLAGSGRGRTIVPGKPTESLLFRMISGKQKPLMPPRKAEPLSEKDIRMIEAWIKGGARAGTPPAGPEPYSRPPAAQV</sequence>
<dbReference type="InterPro" id="IPR009056">
    <property type="entry name" value="Cyt_c-like_dom"/>
</dbReference>
<evidence type="ECO:0000256" key="4">
    <source>
        <dbReference type="SAM" id="MobiDB-lite"/>
    </source>
</evidence>
<dbReference type="SUPFAM" id="SSF46626">
    <property type="entry name" value="Cytochrome c"/>
    <property type="match status" value="1"/>
</dbReference>
<dbReference type="PANTHER" id="PTHR35889:SF3">
    <property type="entry name" value="F-BOX DOMAIN-CONTAINING PROTEIN"/>
    <property type="match status" value="1"/>
</dbReference>
<evidence type="ECO:0000256" key="1">
    <source>
        <dbReference type="ARBA" id="ARBA00022617"/>
    </source>
</evidence>
<accession>A0A382LAT4</accession>
<dbReference type="GO" id="GO:0020037">
    <property type="term" value="F:heme binding"/>
    <property type="evidence" value="ECO:0007669"/>
    <property type="project" value="InterPro"/>
</dbReference>